<comment type="caution">
    <text evidence="1">The sequence shown here is derived from an EMBL/GenBank/DDBJ whole genome shotgun (WGS) entry which is preliminary data.</text>
</comment>
<dbReference type="GO" id="GO:0003824">
    <property type="term" value="F:catalytic activity"/>
    <property type="evidence" value="ECO:0007669"/>
    <property type="project" value="InterPro"/>
</dbReference>
<organism evidence="1 2">
    <name type="scientific">Emericellopsis cladophorae</name>
    <dbReference type="NCBI Taxonomy" id="2686198"/>
    <lineage>
        <taxon>Eukaryota</taxon>
        <taxon>Fungi</taxon>
        <taxon>Dikarya</taxon>
        <taxon>Ascomycota</taxon>
        <taxon>Pezizomycotina</taxon>
        <taxon>Sordariomycetes</taxon>
        <taxon>Hypocreomycetidae</taxon>
        <taxon>Hypocreales</taxon>
        <taxon>Bionectriaceae</taxon>
        <taxon>Emericellopsis</taxon>
    </lineage>
</organism>
<evidence type="ECO:0000313" key="2">
    <source>
        <dbReference type="Proteomes" id="UP001055219"/>
    </source>
</evidence>
<reference evidence="1" key="2">
    <citation type="submission" date="2022-07" db="EMBL/GenBank/DDBJ databases">
        <authorList>
            <person name="Goncalves M.F.M."/>
            <person name="Hilario S."/>
            <person name="Van De Peer Y."/>
            <person name="Esteves A.C."/>
            <person name="Alves A."/>
        </authorList>
    </citation>
    <scope>NUCLEOTIDE SEQUENCE</scope>
    <source>
        <strain evidence="1">MUM 19.33</strain>
    </source>
</reference>
<dbReference type="InterPro" id="IPR035994">
    <property type="entry name" value="Nucleoside_phosphorylase_sf"/>
</dbReference>
<dbReference type="OrthoDB" id="1577640at2759"/>
<dbReference type="PANTHER" id="PTHR46082">
    <property type="entry name" value="ATP/GTP-BINDING PROTEIN-RELATED"/>
    <property type="match status" value="1"/>
</dbReference>
<sequence length="179" mass="19683">MSNPEDYTVGWISAIITEAVAAKHFLDQRHQEPQFVAQHDNNVYTLGKIGRHNVVMASLPKDEYGTTTAATVARDMLHSFPNIRIGLIVGIGGGAPSRTHDVRLGDIVVSSRDGDKGGVFQYDYGKTIQDQAFQHTQFLDQPPTVLRAAVGALATEYEADGHTLDEQINQILAQKTRLR</sequence>
<dbReference type="EMBL" id="JAGIXG020000277">
    <property type="protein sequence ID" value="KAI6777514.1"/>
    <property type="molecule type" value="Genomic_DNA"/>
</dbReference>
<dbReference type="AlphaFoldDB" id="A0A9Q0BAZ6"/>
<gene>
    <name evidence="1" type="ORF">J7T54_002886</name>
</gene>
<reference evidence="1" key="1">
    <citation type="journal article" date="2021" name="J Fungi (Basel)">
        <title>Genomic and Metabolomic Analyses of the Marine Fungus Emericellopsis cladophorae: Insights into Saltwater Adaptability Mechanisms and Its Biosynthetic Potential.</title>
        <authorList>
            <person name="Goncalves M.F.M."/>
            <person name="Hilario S."/>
            <person name="Van de Peer Y."/>
            <person name="Esteves A.C."/>
            <person name="Alves A."/>
        </authorList>
    </citation>
    <scope>NUCLEOTIDE SEQUENCE</scope>
    <source>
        <strain evidence="1">MUM 19.33</strain>
    </source>
</reference>
<dbReference type="GO" id="GO:0009116">
    <property type="term" value="P:nucleoside metabolic process"/>
    <property type="evidence" value="ECO:0007669"/>
    <property type="project" value="InterPro"/>
</dbReference>
<dbReference type="GeneID" id="75829392"/>
<protein>
    <recommendedName>
        <fullName evidence="3">Nucleoside phosphorylase domain-containing protein</fullName>
    </recommendedName>
</protein>
<proteinExistence type="predicted"/>
<dbReference type="RefSeq" id="XP_051358370.1">
    <property type="nucleotide sequence ID" value="XM_051510761.1"/>
</dbReference>
<accession>A0A9Q0BAZ6</accession>
<dbReference type="InterPro" id="IPR053137">
    <property type="entry name" value="NLR-like"/>
</dbReference>
<name>A0A9Q0BAZ6_9HYPO</name>
<dbReference type="PANTHER" id="PTHR46082:SF11">
    <property type="entry name" value="AAA+ ATPASE DOMAIN-CONTAINING PROTEIN-RELATED"/>
    <property type="match status" value="1"/>
</dbReference>
<keyword evidence="2" id="KW-1185">Reference proteome</keyword>
<evidence type="ECO:0008006" key="3">
    <source>
        <dbReference type="Google" id="ProtNLM"/>
    </source>
</evidence>
<dbReference type="SUPFAM" id="SSF53167">
    <property type="entry name" value="Purine and uridine phosphorylases"/>
    <property type="match status" value="1"/>
</dbReference>
<dbReference type="Gene3D" id="3.40.50.1580">
    <property type="entry name" value="Nucleoside phosphorylase domain"/>
    <property type="match status" value="1"/>
</dbReference>
<evidence type="ECO:0000313" key="1">
    <source>
        <dbReference type="EMBL" id="KAI6777514.1"/>
    </source>
</evidence>
<dbReference type="Proteomes" id="UP001055219">
    <property type="component" value="Unassembled WGS sequence"/>
</dbReference>
<feature type="non-terminal residue" evidence="1">
    <location>
        <position position="179"/>
    </location>
</feature>